<dbReference type="InterPro" id="IPR036322">
    <property type="entry name" value="WD40_repeat_dom_sf"/>
</dbReference>
<name>A0A1X7VUP9_AMPQE</name>
<evidence type="ECO:0000256" key="6">
    <source>
        <dbReference type="ARBA" id="ARBA00022737"/>
    </source>
</evidence>
<evidence type="ECO:0000313" key="15">
    <source>
        <dbReference type="EnsemblMetazoa" id="Aqu2.1.44067_001"/>
    </source>
</evidence>
<keyword evidence="7" id="KW-0970">Cilium biogenesis/degradation</keyword>
<reference evidence="15" key="1">
    <citation type="submission" date="2017-05" db="UniProtKB">
        <authorList>
            <consortium name="EnsemblMetazoa"/>
        </authorList>
    </citation>
    <scope>IDENTIFICATION</scope>
</reference>
<dbReference type="eggNOG" id="KOG0295">
    <property type="taxonomic scope" value="Eukaryota"/>
</dbReference>
<protein>
    <recommendedName>
        <fullName evidence="3">TBC1 domain family member 31</fullName>
    </recommendedName>
</protein>
<dbReference type="SUPFAM" id="SSF47923">
    <property type="entry name" value="Ypt/Rab-GAP domain of gyp1p"/>
    <property type="match status" value="1"/>
</dbReference>
<comment type="function">
    <text evidence="11">Molecular adapter which is involved in cilium biogenesis. Part of a functional complex including OFD1 a centriolar protein involved in cilium assembly. Could regulate the cAMP-dependent phosphorylation of OFD1, and its subsequent ubiquitination by PJA2 which ultimately leads to its proteasomal degradation.</text>
</comment>
<dbReference type="FunFam" id="1.10.472.80:FF:000022">
    <property type="entry name" value="TBC1 domain family, member 31"/>
    <property type="match status" value="1"/>
</dbReference>
<organism evidence="15">
    <name type="scientific">Amphimedon queenslandica</name>
    <name type="common">Sponge</name>
    <dbReference type="NCBI Taxonomy" id="400682"/>
    <lineage>
        <taxon>Eukaryota</taxon>
        <taxon>Metazoa</taxon>
        <taxon>Porifera</taxon>
        <taxon>Demospongiae</taxon>
        <taxon>Heteroscleromorpha</taxon>
        <taxon>Haplosclerida</taxon>
        <taxon>Niphatidae</taxon>
        <taxon>Amphimedon</taxon>
    </lineage>
</organism>
<keyword evidence="6" id="KW-0677">Repeat</keyword>
<keyword evidence="8 12" id="KW-0175">Coiled coil</keyword>
<proteinExistence type="predicted"/>
<evidence type="ECO:0000256" key="10">
    <source>
        <dbReference type="ARBA" id="ARBA00023273"/>
    </source>
</evidence>
<feature type="coiled-coil region" evidence="12">
    <location>
        <begin position="877"/>
        <end position="938"/>
    </location>
</feature>
<dbReference type="STRING" id="400682.A0A1X7VUP9"/>
<sequence>MESIDLCGGDGGSIWGRKPTPREKDGLVQVNLYYFIFFRFLLSIRNTRIGLTAAGRHVPFTRVTFGCHGNWFIATDQLGVIYSFDVYRNKYQVVYRLGKTCTALLISHTYSNELFVATNDLNVHCINIGSRQLITTFGPHEASIKSLSLPQSGQYLLVVTACDSVLWDINTGIRRKTLCGGESVGVQDVFFLPLTNSIITCFKDDSIHVWDTSTLDYKYNLPLPSGPPPHYRAFATTQDGSFLVAGGRSNILYIWSMKRHVLEHVIQLPSKVKNVKQLLFVPGTFDGHKSQVLGMLAQDGLLRFVSVTGCQLLFTLGGKDEELISMAHIDPMGRHVAAVTEQGSLLIYDLSHSLKAHHLPSLTVSELFQVEKSSSQVSKLSSSSTSVPDPPVKPVSKTSQSAKRGETSSAGGGVSLNLAKLRSILRGYGEYPAKYRSFIWRSLLQLPLNHMSYSTLLDKGTHSAYIDIGDKYPIKSQKLLRILQRTLSALSHWSPLFSEVDYLPPLIFPFVKHFQNNQLVIFEMVATILFNWCSHWFEYFPNPPLNVLSLVENLLSHHDNHLLQHFVSHNITAQVYAWPLLQTLFSEALSKEEWLKLWDNVLSQPPSFLLMVAAAYISCARSALLKCTTVEDVEYFMRHQSTVNLKVVLQDAYRMQEATPPAIHPHKTLGDFVPLTSGAYPIFNKYPKYIVNYQLQEKERIRREEQEYLRQRQQTLELERLAEQRRQEDEAWQRQHELLLQAESQRKKMLELEEEKLSDQRARLAAMKREAKLKELKSLDDARQKYLQQQQTLRELEIEKMDKEIEKKVLLRDKETQEAIEEVEIRSLELQAQRACLERELLRRHELAMYRLRNAHEVERERTESERFSPPSKIADIQEAQSNMIQLENDLQARNNEDIALACRELRSLQNDLKEQNLQAAQEKYKEEEKKLETAFMKLQTMKDSSSSEEISSINPPDNNHTGAGQWPHHRKQLNGEETQLLHSVHNLRRRIAQHMRDSTSPSLLST</sequence>
<evidence type="ECO:0000256" key="8">
    <source>
        <dbReference type="ARBA" id="ARBA00023054"/>
    </source>
</evidence>
<evidence type="ECO:0000256" key="13">
    <source>
        <dbReference type="SAM" id="MobiDB-lite"/>
    </source>
</evidence>
<dbReference type="PROSITE" id="PS50086">
    <property type="entry name" value="TBC_RABGAP"/>
    <property type="match status" value="1"/>
</dbReference>
<dbReference type="GO" id="GO:0060271">
    <property type="term" value="P:cilium assembly"/>
    <property type="evidence" value="ECO:0007669"/>
    <property type="project" value="UniProtKB-ARBA"/>
</dbReference>
<dbReference type="GO" id="GO:0060090">
    <property type="term" value="F:molecular adaptor activity"/>
    <property type="evidence" value="ECO:0007669"/>
    <property type="project" value="UniProtKB-ARBA"/>
</dbReference>
<dbReference type="InterPro" id="IPR051570">
    <property type="entry name" value="TBC1_cilium_biogenesis"/>
</dbReference>
<evidence type="ECO:0000256" key="3">
    <source>
        <dbReference type="ARBA" id="ARBA00014199"/>
    </source>
</evidence>
<keyword evidence="4" id="KW-0963">Cytoplasm</keyword>
<dbReference type="PANTHER" id="PTHR19853">
    <property type="entry name" value="WD REPEAT CONTAINING PROTEIN 3 WDR3"/>
    <property type="match status" value="1"/>
</dbReference>
<dbReference type="InterPro" id="IPR015943">
    <property type="entry name" value="WD40/YVTN_repeat-like_dom_sf"/>
</dbReference>
<keyword evidence="5" id="KW-0853">WD repeat</keyword>
<evidence type="ECO:0000256" key="2">
    <source>
        <dbReference type="ARBA" id="ARBA00004607"/>
    </source>
</evidence>
<dbReference type="InParanoid" id="A0A1X7VUP9"/>
<keyword evidence="9" id="KW-0206">Cytoskeleton</keyword>
<dbReference type="InterPro" id="IPR001680">
    <property type="entry name" value="WD40_rpt"/>
</dbReference>
<feature type="coiled-coil region" evidence="12">
    <location>
        <begin position="701"/>
        <end position="840"/>
    </location>
</feature>
<evidence type="ECO:0000256" key="12">
    <source>
        <dbReference type="SAM" id="Coils"/>
    </source>
</evidence>
<evidence type="ECO:0000256" key="1">
    <source>
        <dbReference type="ARBA" id="ARBA00004120"/>
    </source>
</evidence>
<dbReference type="GO" id="GO:0036064">
    <property type="term" value="C:ciliary basal body"/>
    <property type="evidence" value="ECO:0007669"/>
    <property type="project" value="TreeGrafter"/>
</dbReference>
<feature type="region of interest" description="Disordered" evidence="13">
    <location>
        <begin position="943"/>
        <end position="973"/>
    </location>
</feature>
<evidence type="ECO:0000256" key="5">
    <source>
        <dbReference type="ARBA" id="ARBA00022574"/>
    </source>
</evidence>
<evidence type="ECO:0000256" key="9">
    <source>
        <dbReference type="ARBA" id="ARBA00023212"/>
    </source>
</evidence>
<dbReference type="AlphaFoldDB" id="A0A1X7VUP9"/>
<evidence type="ECO:0000256" key="11">
    <source>
        <dbReference type="ARBA" id="ARBA00034464"/>
    </source>
</evidence>
<feature type="region of interest" description="Disordered" evidence="13">
    <location>
        <begin position="379"/>
        <end position="410"/>
    </location>
</feature>
<evidence type="ECO:0000259" key="14">
    <source>
        <dbReference type="PROSITE" id="PS50086"/>
    </source>
</evidence>
<dbReference type="eggNOG" id="KOG1093">
    <property type="taxonomic scope" value="Eukaryota"/>
</dbReference>
<dbReference type="EnsemblMetazoa" id="Aqu2.1.44067_001">
    <property type="protein sequence ID" value="Aqu2.1.44067_001"/>
    <property type="gene ID" value="Aqu2.1.44067"/>
</dbReference>
<keyword evidence="10" id="KW-0966">Cell projection</keyword>
<feature type="domain" description="Rab-GAP TBC" evidence="14">
    <location>
        <begin position="430"/>
        <end position="605"/>
    </location>
</feature>
<dbReference type="OMA" id="GCYPEKY"/>
<dbReference type="InterPro" id="IPR035969">
    <property type="entry name" value="Rab-GAP_TBC_sf"/>
</dbReference>
<dbReference type="GO" id="GO:0034451">
    <property type="term" value="C:centriolar satellite"/>
    <property type="evidence" value="ECO:0007669"/>
    <property type="project" value="UniProtKB-SubCell"/>
</dbReference>
<dbReference type="Gene3D" id="1.10.472.80">
    <property type="entry name" value="Ypt/Rab-GAP domain of gyp1p, domain 3"/>
    <property type="match status" value="1"/>
</dbReference>
<dbReference type="SMART" id="SM00320">
    <property type="entry name" value="WD40"/>
    <property type="match status" value="5"/>
</dbReference>
<dbReference type="Gene3D" id="2.130.10.10">
    <property type="entry name" value="YVTN repeat-like/Quinoprotein amine dehydrogenase"/>
    <property type="match status" value="2"/>
</dbReference>
<accession>A0A1X7VUP9</accession>
<evidence type="ECO:0000256" key="4">
    <source>
        <dbReference type="ARBA" id="ARBA00022490"/>
    </source>
</evidence>
<dbReference type="Pfam" id="PF00566">
    <property type="entry name" value="RabGAP-TBC"/>
    <property type="match status" value="1"/>
</dbReference>
<dbReference type="SUPFAM" id="SSF50978">
    <property type="entry name" value="WD40 repeat-like"/>
    <property type="match status" value="1"/>
</dbReference>
<dbReference type="OrthoDB" id="5578278at2759"/>
<dbReference type="PANTHER" id="PTHR19853:SF1">
    <property type="entry name" value="TBC1 DOMAIN FAMILY MEMBER 31"/>
    <property type="match status" value="1"/>
</dbReference>
<evidence type="ECO:0000256" key="7">
    <source>
        <dbReference type="ARBA" id="ARBA00022794"/>
    </source>
</evidence>
<dbReference type="InterPro" id="IPR000195">
    <property type="entry name" value="Rab-GAP-TBC_dom"/>
</dbReference>
<comment type="subcellular location">
    <subcellularLocation>
        <location evidence="1">Cytoplasm</location>
        <location evidence="1">Cytoskeleton</location>
        <location evidence="1">Cilium basal body</location>
    </subcellularLocation>
    <subcellularLocation>
        <location evidence="2">Cytoplasm</location>
        <location evidence="2">Cytoskeleton</location>
        <location evidence="2">Microtubule organizing center</location>
        <location evidence="2">Centrosome</location>
        <location evidence="2">Centriolar satellite</location>
    </subcellularLocation>
</comment>